<evidence type="ECO:0000313" key="4">
    <source>
        <dbReference type="Proteomes" id="UP001596024"/>
    </source>
</evidence>
<dbReference type="InterPro" id="IPR047726">
    <property type="entry name" value="CsgH_dom"/>
</dbReference>
<feature type="signal peptide" evidence="1">
    <location>
        <begin position="1"/>
        <end position="20"/>
    </location>
</feature>
<accession>A0ABV9NCY2</accession>
<feature type="chain" id="PRO_5046124372" evidence="1">
    <location>
        <begin position="21"/>
        <end position="163"/>
    </location>
</feature>
<dbReference type="InterPro" id="IPR053722">
    <property type="entry name" value="Curli_assembly_CsgC/AgfC"/>
</dbReference>
<name>A0ABV9NCY2_9PROT</name>
<dbReference type="InterPro" id="IPR048632">
    <property type="entry name" value="CsgH-like"/>
</dbReference>
<dbReference type="RefSeq" id="WP_371393999.1">
    <property type="nucleotide sequence ID" value="NZ_CP163421.1"/>
</dbReference>
<dbReference type="EMBL" id="JBHSGQ010000002">
    <property type="protein sequence ID" value="MFC4724820.1"/>
    <property type="molecule type" value="Genomic_DNA"/>
</dbReference>
<dbReference type="Pfam" id="PF21112">
    <property type="entry name" value="CsgH"/>
    <property type="match status" value="1"/>
</dbReference>
<dbReference type="Gene3D" id="2.60.40.2420">
    <property type="match status" value="1"/>
</dbReference>
<evidence type="ECO:0000256" key="1">
    <source>
        <dbReference type="SAM" id="SignalP"/>
    </source>
</evidence>
<dbReference type="Proteomes" id="UP001596024">
    <property type="component" value="Unassembled WGS sequence"/>
</dbReference>
<reference evidence="4" key="1">
    <citation type="journal article" date="2019" name="Int. J. Syst. Evol. Microbiol.">
        <title>The Global Catalogue of Microorganisms (GCM) 10K type strain sequencing project: providing services to taxonomists for standard genome sequencing and annotation.</title>
        <authorList>
            <consortium name="The Broad Institute Genomics Platform"/>
            <consortium name="The Broad Institute Genome Sequencing Center for Infectious Disease"/>
            <person name="Wu L."/>
            <person name="Ma J."/>
        </authorList>
    </citation>
    <scope>NUCLEOTIDE SEQUENCE [LARGE SCALE GENOMIC DNA]</scope>
    <source>
        <strain evidence="4">CCUG 62981</strain>
    </source>
</reference>
<dbReference type="PROSITE" id="PS51257">
    <property type="entry name" value="PROKAR_LIPOPROTEIN"/>
    <property type="match status" value="1"/>
</dbReference>
<organism evidence="3 4">
    <name type="scientific">Glycocaulis abyssi</name>
    <dbReference type="NCBI Taxonomy" id="1433403"/>
    <lineage>
        <taxon>Bacteria</taxon>
        <taxon>Pseudomonadati</taxon>
        <taxon>Pseudomonadota</taxon>
        <taxon>Alphaproteobacteria</taxon>
        <taxon>Maricaulales</taxon>
        <taxon>Maricaulaceae</taxon>
        <taxon>Glycocaulis</taxon>
    </lineage>
</organism>
<gene>
    <name evidence="3" type="primary">csgH</name>
    <name evidence="3" type="ORF">ACFPB0_05910</name>
</gene>
<proteinExistence type="predicted"/>
<comment type="caution">
    <text evidence="3">The sequence shown here is derived from an EMBL/GenBank/DDBJ whole genome shotgun (WGS) entry which is preliminary data.</text>
</comment>
<keyword evidence="1" id="KW-0732">Signal</keyword>
<evidence type="ECO:0000313" key="3">
    <source>
        <dbReference type="EMBL" id="MFC4724820.1"/>
    </source>
</evidence>
<feature type="domain" description="CsgH-like" evidence="2">
    <location>
        <begin position="59"/>
        <end position="114"/>
    </location>
</feature>
<dbReference type="NCBIfam" id="NF041112">
    <property type="entry name" value="chap_CsgH_alph"/>
    <property type="match status" value="1"/>
</dbReference>
<evidence type="ECO:0000259" key="2">
    <source>
        <dbReference type="Pfam" id="PF21112"/>
    </source>
</evidence>
<sequence>MKRFKGLLVIPALVAAGACAPPPAAGPDYYYQADASALAACWVEFNYGPSGQLLLEAYAAPGLEGSYELDIDQVSSSGNAQISQSGAFSAAGDMPERIHQITLGGNAARRGASLGEMMASMRSAEPGTTVISSGNGDAGVYEVRLRLLDPRGRQICAVERSGP</sequence>
<keyword evidence="4" id="KW-1185">Reference proteome</keyword>
<protein>
    <submittedName>
        <fullName evidence="3">Curli-like amyloid fiber formation chaperone CsgH</fullName>
    </submittedName>
</protein>